<dbReference type="SUPFAM" id="SSF103473">
    <property type="entry name" value="MFS general substrate transporter"/>
    <property type="match status" value="1"/>
</dbReference>
<feature type="transmembrane region" description="Helical" evidence="5">
    <location>
        <begin position="230"/>
        <end position="248"/>
    </location>
</feature>
<dbReference type="PANTHER" id="PTHR23530:SF1">
    <property type="entry name" value="PERMEASE, MAJOR FACILITATOR SUPERFAMILY-RELATED"/>
    <property type="match status" value="1"/>
</dbReference>
<feature type="transmembrane region" description="Helical" evidence="5">
    <location>
        <begin position="36"/>
        <end position="56"/>
    </location>
</feature>
<dbReference type="PROSITE" id="PS50850">
    <property type="entry name" value="MFS"/>
    <property type="match status" value="1"/>
</dbReference>
<dbReference type="GO" id="GO:0022857">
    <property type="term" value="F:transmembrane transporter activity"/>
    <property type="evidence" value="ECO:0007669"/>
    <property type="project" value="InterPro"/>
</dbReference>
<feature type="transmembrane region" description="Helical" evidence="5">
    <location>
        <begin position="164"/>
        <end position="187"/>
    </location>
</feature>
<reference evidence="7" key="1">
    <citation type="submission" date="2021-01" db="EMBL/GenBank/DDBJ databases">
        <title>Whole genome shotgun sequence of Sinosporangium siamense NBRC 109515.</title>
        <authorList>
            <person name="Komaki H."/>
            <person name="Tamura T."/>
        </authorList>
    </citation>
    <scope>NUCLEOTIDE SEQUENCE</scope>
    <source>
        <strain evidence="7">NBRC 109515</strain>
    </source>
</reference>
<organism evidence="7 8">
    <name type="scientific">Sinosporangium siamense</name>
    <dbReference type="NCBI Taxonomy" id="1367973"/>
    <lineage>
        <taxon>Bacteria</taxon>
        <taxon>Bacillati</taxon>
        <taxon>Actinomycetota</taxon>
        <taxon>Actinomycetes</taxon>
        <taxon>Streptosporangiales</taxon>
        <taxon>Streptosporangiaceae</taxon>
        <taxon>Sinosporangium</taxon>
    </lineage>
</organism>
<evidence type="ECO:0000313" key="7">
    <source>
        <dbReference type="EMBL" id="GII92532.1"/>
    </source>
</evidence>
<evidence type="ECO:0000256" key="3">
    <source>
        <dbReference type="ARBA" id="ARBA00022989"/>
    </source>
</evidence>
<evidence type="ECO:0000313" key="8">
    <source>
        <dbReference type="Proteomes" id="UP000606172"/>
    </source>
</evidence>
<sequence>MSVTGRYLLVSFLTWLSPGLTVAAMVLLMGARGQSIAVIGGLLAVYSVVVIVLELPTGGLADVWGRRVVLAAAAGFGAAGALVMAFASSFWGFLGAMVFMGVGRALSSGPAEAWFVDALQAEKGEGVDLRPGLARGRTMDAVGVCLGTLVGGTVPLFVPREASVALAVPMVLGAAASGVLLVVALMVMTEARRERAKFGEVMRAVPYTVGMGVRLAGVDGVLRRLMGVKVAIGVVLGGVELLTPGMVLQLTGRPTLAGTVYAVIAALGFVGSGLGSFVTPWAARRVGGSRQGVRGAVVGGLGACLGIGGVAAAGVLGEVAGLVAAALAYVVLFAGLAMLQVLCAEMLHHRVTSGERATVMSAQSLSLQVGGVCASVALGALAAGVGTAGAFLASTSVMCLSLLLFVRVPFSRGREGHPSPGQVPLAQPGSD</sequence>
<dbReference type="PANTHER" id="PTHR23530">
    <property type="entry name" value="TRANSPORT PROTEIN-RELATED"/>
    <property type="match status" value="1"/>
</dbReference>
<dbReference type="RefSeq" id="WP_204025436.1">
    <property type="nucleotide sequence ID" value="NZ_BOOW01000018.1"/>
</dbReference>
<evidence type="ECO:0000256" key="1">
    <source>
        <dbReference type="ARBA" id="ARBA00004651"/>
    </source>
</evidence>
<gene>
    <name evidence="7" type="ORF">Ssi02_27630</name>
</gene>
<evidence type="ECO:0000256" key="4">
    <source>
        <dbReference type="ARBA" id="ARBA00023136"/>
    </source>
</evidence>
<keyword evidence="2 5" id="KW-0812">Transmembrane</keyword>
<dbReference type="Proteomes" id="UP000606172">
    <property type="component" value="Unassembled WGS sequence"/>
</dbReference>
<dbReference type="AlphaFoldDB" id="A0A919RFP5"/>
<keyword evidence="8" id="KW-1185">Reference proteome</keyword>
<name>A0A919RFP5_9ACTN</name>
<feature type="transmembrane region" description="Helical" evidence="5">
    <location>
        <begin position="260"/>
        <end position="283"/>
    </location>
</feature>
<dbReference type="Pfam" id="PF07690">
    <property type="entry name" value="MFS_1"/>
    <property type="match status" value="1"/>
</dbReference>
<dbReference type="InterPro" id="IPR053160">
    <property type="entry name" value="MFS_DHA3_Transporter"/>
</dbReference>
<comment type="caution">
    <text evidence="7">The sequence shown here is derived from an EMBL/GenBank/DDBJ whole genome shotgun (WGS) entry which is preliminary data.</text>
</comment>
<dbReference type="InterPro" id="IPR011701">
    <property type="entry name" value="MFS"/>
</dbReference>
<feature type="transmembrane region" description="Helical" evidence="5">
    <location>
        <begin position="68"/>
        <end position="94"/>
    </location>
</feature>
<feature type="domain" description="Major facilitator superfamily (MFS) profile" evidence="6">
    <location>
        <begin position="3"/>
        <end position="413"/>
    </location>
</feature>
<evidence type="ECO:0000259" key="6">
    <source>
        <dbReference type="PROSITE" id="PS50850"/>
    </source>
</evidence>
<dbReference type="EMBL" id="BOOW01000018">
    <property type="protein sequence ID" value="GII92532.1"/>
    <property type="molecule type" value="Genomic_DNA"/>
</dbReference>
<dbReference type="PROSITE" id="PS00216">
    <property type="entry name" value="SUGAR_TRANSPORT_1"/>
    <property type="match status" value="1"/>
</dbReference>
<keyword evidence="3 5" id="KW-1133">Transmembrane helix</keyword>
<feature type="transmembrane region" description="Helical" evidence="5">
    <location>
        <begin position="365"/>
        <end position="385"/>
    </location>
</feature>
<dbReference type="GO" id="GO:0005886">
    <property type="term" value="C:plasma membrane"/>
    <property type="evidence" value="ECO:0007669"/>
    <property type="project" value="UniProtKB-SubCell"/>
</dbReference>
<dbReference type="InterPro" id="IPR020846">
    <property type="entry name" value="MFS_dom"/>
</dbReference>
<dbReference type="InterPro" id="IPR005829">
    <property type="entry name" value="Sugar_transporter_CS"/>
</dbReference>
<dbReference type="InterPro" id="IPR036259">
    <property type="entry name" value="MFS_trans_sf"/>
</dbReference>
<dbReference type="CDD" id="cd06174">
    <property type="entry name" value="MFS"/>
    <property type="match status" value="1"/>
</dbReference>
<comment type="subcellular location">
    <subcellularLocation>
        <location evidence="1">Cell membrane</location>
        <topology evidence="1">Multi-pass membrane protein</topology>
    </subcellularLocation>
</comment>
<accession>A0A919RFP5</accession>
<feature type="transmembrane region" description="Helical" evidence="5">
    <location>
        <begin position="6"/>
        <end position="29"/>
    </location>
</feature>
<evidence type="ECO:0000256" key="5">
    <source>
        <dbReference type="SAM" id="Phobius"/>
    </source>
</evidence>
<feature type="transmembrane region" description="Helical" evidence="5">
    <location>
        <begin position="391"/>
        <end position="410"/>
    </location>
</feature>
<evidence type="ECO:0000256" key="2">
    <source>
        <dbReference type="ARBA" id="ARBA00022692"/>
    </source>
</evidence>
<proteinExistence type="predicted"/>
<keyword evidence="4 5" id="KW-0472">Membrane</keyword>
<protein>
    <recommendedName>
        <fullName evidence="6">Major facilitator superfamily (MFS) profile domain-containing protein</fullName>
    </recommendedName>
</protein>
<feature type="transmembrane region" description="Helical" evidence="5">
    <location>
        <begin position="295"/>
        <end position="316"/>
    </location>
</feature>
<feature type="transmembrane region" description="Helical" evidence="5">
    <location>
        <begin position="322"/>
        <end position="344"/>
    </location>
</feature>
<dbReference type="Gene3D" id="1.20.1250.20">
    <property type="entry name" value="MFS general substrate transporter like domains"/>
    <property type="match status" value="1"/>
</dbReference>